<dbReference type="OrthoDB" id="2633250at2"/>
<sequence>MKIDILLDVKTTLGEGPVWDLESQRLYFIDSMDGRVFRCTAEGTELRAWDVPGKIGSMALRKDGSGAIVSLDKGFHLLDFESGDCQLLHDPEPGMDTTRLNDGKCDRRGRFFAGSMDMMEEGPKGALYRVDPDLSVTKVDDGIICSNGPCFSPDDRTFYFTDTWTGEVWAYDYDIETGAVSNRRTFAKVDTATGGAADGATVDAEGYYWLALVYDGRLCRYAPDGTLDREIAMPVKKVTSVQFGGPNLDVLYVTSMAKPPLPRFPGDGVLRGSLFAITGLGIKGLPEPRFGG</sequence>
<dbReference type="GO" id="GO:0050021">
    <property type="term" value="F:L-arabinonolactonase activity"/>
    <property type="evidence" value="ECO:0007669"/>
    <property type="project" value="UniProtKB-EC"/>
</dbReference>
<feature type="binding site" evidence="3">
    <location>
        <position position="147"/>
    </location>
    <ligand>
        <name>a divalent metal cation</name>
        <dbReference type="ChEBI" id="CHEBI:60240"/>
    </ligand>
</feature>
<feature type="domain" description="SMP-30/Gluconolactonase/LRE-like region" evidence="4">
    <location>
        <begin position="13"/>
        <end position="256"/>
    </location>
</feature>
<feature type="binding site" evidence="3">
    <location>
        <position position="15"/>
    </location>
    <ligand>
        <name>a divalent metal cation</name>
        <dbReference type="ChEBI" id="CHEBI:60240"/>
    </ligand>
</feature>
<feature type="binding site" evidence="3">
    <location>
        <position position="99"/>
    </location>
    <ligand>
        <name>substrate</name>
    </ligand>
</feature>
<reference evidence="5 6" key="1">
    <citation type="submission" date="2017-03" db="EMBL/GenBank/DDBJ databases">
        <title>Foreign affairs: Plasmid Transfer between Roseobacters and Rhizobia.</title>
        <authorList>
            <person name="Bartling P."/>
            <person name="Bunk B."/>
            <person name="Overmann J."/>
            <person name="Brinkmann H."/>
            <person name="Petersen J."/>
        </authorList>
    </citation>
    <scope>NUCLEOTIDE SEQUENCE [LARGE SCALE GENOMIC DNA]</scope>
    <source>
        <strain evidence="5 6">MACL11</strain>
    </source>
</reference>
<dbReference type="KEGG" id="mmed:Mame_01640"/>
<dbReference type="GO" id="GO:0004341">
    <property type="term" value="F:gluconolactonase activity"/>
    <property type="evidence" value="ECO:0007669"/>
    <property type="project" value="TreeGrafter"/>
</dbReference>
<dbReference type="RefSeq" id="WP_018066210.1">
    <property type="nucleotide sequence ID" value="NZ_AQWH01000020.1"/>
</dbReference>
<evidence type="ECO:0000313" key="6">
    <source>
        <dbReference type="Proteomes" id="UP000191135"/>
    </source>
</evidence>
<evidence type="ECO:0000313" key="5">
    <source>
        <dbReference type="EMBL" id="AQZ50989.1"/>
    </source>
</evidence>
<feature type="binding site" evidence="3">
    <location>
        <position position="198"/>
    </location>
    <ligand>
        <name>a divalent metal cation</name>
        <dbReference type="ChEBI" id="CHEBI:60240"/>
    </ligand>
</feature>
<dbReference type="EMBL" id="CP020330">
    <property type="protein sequence ID" value="AQZ50989.1"/>
    <property type="molecule type" value="Genomic_DNA"/>
</dbReference>
<dbReference type="AlphaFoldDB" id="A0A1U9YZX9"/>
<dbReference type="Pfam" id="PF08450">
    <property type="entry name" value="SGL"/>
    <property type="match status" value="1"/>
</dbReference>
<dbReference type="InterPro" id="IPR005511">
    <property type="entry name" value="SMP-30"/>
</dbReference>
<dbReference type="InterPro" id="IPR013658">
    <property type="entry name" value="SGL"/>
</dbReference>
<dbReference type="Proteomes" id="UP000191135">
    <property type="component" value="Chromosome"/>
</dbReference>
<evidence type="ECO:0000256" key="3">
    <source>
        <dbReference type="PIRSR" id="PIRSR605511-2"/>
    </source>
</evidence>
<keyword evidence="5" id="KW-0378">Hydrolase</keyword>
<dbReference type="eggNOG" id="COG3386">
    <property type="taxonomic scope" value="Bacteria"/>
</dbReference>
<organism evidence="5 6">
    <name type="scientific">Martelella mediterranea DSM 17316</name>
    <dbReference type="NCBI Taxonomy" id="1122214"/>
    <lineage>
        <taxon>Bacteria</taxon>
        <taxon>Pseudomonadati</taxon>
        <taxon>Pseudomonadota</taxon>
        <taxon>Alphaproteobacteria</taxon>
        <taxon>Hyphomicrobiales</taxon>
        <taxon>Aurantimonadaceae</taxon>
        <taxon>Martelella</taxon>
    </lineage>
</organism>
<dbReference type="Gene3D" id="2.120.10.30">
    <property type="entry name" value="TolB, C-terminal domain"/>
    <property type="match status" value="1"/>
</dbReference>
<dbReference type="PANTHER" id="PTHR10907:SF47">
    <property type="entry name" value="REGUCALCIN"/>
    <property type="match status" value="1"/>
</dbReference>
<dbReference type="EC" id="3.1.1.15" evidence="5"/>
<keyword evidence="3" id="KW-0862">Zinc</keyword>
<evidence type="ECO:0000256" key="1">
    <source>
        <dbReference type="ARBA" id="ARBA00008853"/>
    </source>
</evidence>
<dbReference type="GO" id="GO:0005509">
    <property type="term" value="F:calcium ion binding"/>
    <property type="evidence" value="ECO:0007669"/>
    <property type="project" value="TreeGrafter"/>
</dbReference>
<dbReference type="SUPFAM" id="SSF63829">
    <property type="entry name" value="Calcium-dependent phosphotriesterase"/>
    <property type="match status" value="1"/>
</dbReference>
<name>A0A1U9YZX9_9HYPH</name>
<accession>A0A1U9YZX9</accession>
<comment type="similarity">
    <text evidence="1">Belongs to the SMP-30/CGR1 family.</text>
</comment>
<dbReference type="GO" id="GO:0019853">
    <property type="term" value="P:L-ascorbic acid biosynthetic process"/>
    <property type="evidence" value="ECO:0007669"/>
    <property type="project" value="TreeGrafter"/>
</dbReference>
<protein>
    <submittedName>
        <fullName evidence="5">L-arabinolactonase</fullName>
        <ecNumber evidence="5">3.1.1.15</ecNumber>
    </submittedName>
</protein>
<dbReference type="InterPro" id="IPR011042">
    <property type="entry name" value="6-blade_b-propeller_TolB-like"/>
</dbReference>
<feature type="binding site" evidence="3">
    <location>
        <position position="101"/>
    </location>
    <ligand>
        <name>substrate</name>
    </ligand>
</feature>
<dbReference type="PRINTS" id="PR01790">
    <property type="entry name" value="SMP30FAMILY"/>
</dbReference>
<dbReference type="PANTHER" id="PTHR10907">
    <property type="entry name" value="REGUCALCIN"/>
    <property type="match status" value="1"/>
</dbReference>
<keyword evidence="6" id="KW-1185">Reference proteome</keyword>
<gene>
    <name evidence="5" type="primary">araB_6</name>
    <name evidence="5" type="ORF">Mame_01640</name>
</gene>
<evidence type="ECO:0000259" key="4">
    <source>
        <dbReference type="Pfam" id="PF08450"/>
    </source>
</evidence>
<keyword evidence="3" id="KW-0479">Metal-binding</keyword>
<evidence type="ECO:0000256" key="2">
    <source>
        <dbReference type="PIRSR" id="PIRSR605511-1"/>
    </source>
</evidence>
<comment type="cofactor">
    <cofactor evidence="3">
        <name>Zn(2+)</name>
        <dbReference type="ChEBI" id="CHEBI:29105"/>
    </cofactor>
    <text evidence="3">Binds 1 divalent metal cation per subunit.</text>
</comment>
<proteinExistence type="inferred from homology"/>
<dbReference type="STRING" id="1122214.Mame_01640"/>
<feature type="active site" description="Proton donor/acceptor" evidence="2">
    <location>
        <position position="198"/>
    </location>
</feature>